<dbReference type="Proteomes" id="UP000176998">
    <property type="component" value="Unassembled WGS sequence"/>
</dbReference>
<dbReference type="EMBL" id="MJBS01000083">
    <property type="protein sequence ID" value="OHE95397.1"/>
    <property type="molecule type" value="Genomic_DNA"/>
</dbReference>
<gene>
    <name evidence="2" type="ORF">CORC01_09269</name>
</gene>
<organism evidence="2 3">
    <name type="scientific">Colletotrichum orchidophilum</name>
    <dbReference type="NCBI Taxonomy" id="1209926"/>
    <lineage>
        <taxon>Eukaryota</taxon>
        <taxon>Fungi</taxon>
        <taxon>Dikarya</taxon>
        <taxon>Ascomycota</taxon>
        <taxon>Pezizomycotina</taxon>
        <taxon>Sordariomycetes</taxon>
        <taxon>Hypocreomycetidae</taxon>
        <taxon>Glomerellales</taxon>
        <taxon>Glomerellaceae</taxon>
        <taxon>Colletotrichum</taxon>
    </lineage>
</organism>
<dbReference type="RefSeq" id="XP_022472559.1">
    <property type="nucleotide sequence ID" value="XM_022620898.1"/>
</dbReference>
<reference evidence="2 3" key="1">
    <citation type="submission" date="2016-09" db="EMBL/GenBank/DDBJ databases">
        <authorList>
            <person name="Capua I."/>
            <person name="De Benedictis P."/>
            <person name="Joannis T."/>
            <person name="Lombin L.H."/>
            <person name="Cattoli G."/>
        </authorList>
    </citation>
    <scope>NUCLEOTIDE SEQUENCE [LARGE SCALE GENOMIC DNA]</scope>
    <source>
        <strain evidence="2 3">IMI 309357</strain>
    </source>
</reference>
<dbReference type="OrthoDB" id="2520703at2759"/>
<accession>A0A1G4B1Z5</accession>
<keyword evidence="3" id="KW-1185">Reference proteome</keyword>
<dbReference type="GeneID" id="34562408"/>
<sequence length="399" mass="44813">MLHPASLGHGVGILRRTGTGQELHPQTEIPRQRPRNESITTQPNLIRQFIRTVQERPDLASHVDAMQIACWEPDDAYPLRSSTPEIPSSPDSLSDSDLAPEVWSAASRLYAANALRPLPLDSSKPEGVVRDLVTAIQSCPRLRSLLVSYSDDEPLWPDGGWLKLKMPSICRLGVIVGIARQSALYLNFVKLQTMTPNVEAIHASTGGYWLIPRDSLKRDGPINFLPKLKRLSLAGMREPQLEELVLSLPGLEHLEITNLSNNCMWRKALKPVQNGLKSLHVSYCLQPHQGMEFWDVKFRHSERFRFYGALEELSLDSRLIRDIVGVCEYALPGHESKTAEMEDPMRQLFEAVGIEFLWTKDLVSEQLRPGSFLWSGMKLTSDIPLPVAPSHEPVVEEGL</sequence>
<evidence type="ECO:0000256" key="1">
    <source>
        <dbReference type="SAM" id="MobiDB-lite"/>
    </source>
</evidence>
<name>A0A1G4B1Z5_9PEZI</name>
<feature type="region of interest" description="Disordered" evidence="1">
    <location>
        <begin position="1"/>
        <end position="40"/>
    </location>
</feature>
<protein>
    <submittedName>
        <fullName evidence="2">Uncharacterized protein</fullName>
    </submittedName>
</protein>
<dbReference type="AlphaFoldDB" id="A0A1G4B1Z5"/>
<evidence type="ECO:0000313" key="3">
    <source>
        <dbReference type="Proteomes" id="UP000176998"/>
    </source>
</evidence>
<evidence type="ECO:0000313" key="2">
    <source>
        <dbReference type="EMBL" id="OHE95397.1"/>
    </source>
</evidence>
<dbReference type="SUPFAM" id="SSF52047">
    <property type="entry name" value="RNI-like"/>
    <property type="match status" value="1"/>
</dbReference>
<comment type="caution">
    <text evidence="2">The sequence shown here is derived from an EMBL/GenBank/DDBJ whole genome shotgun (WGS) entry which is preliminary data.</text>
</comment>
<proteinExistence type="predicted"/>
<dbReference type="STRING" id="1209926.A0A1G4B1Z5"/>